<keyword evidence="3" id="KW-1185">Reference proteome</keyword>
<reference evidence="2 3" key="1">
    <citation type="journal article" date="2020" name="Nature">
        <title>Bacterial chemolithoautotrophy via manganese oxidation.</title>
        <authorList>
            <person name="Yu H."/>
            <person name="Leadbetter J.R."/>
        </authorList>
    </citation>
    <scope>NUCLEOTIDE SEQUENCE [LARGE SCALE GENOMIC DNA]</scope>
    <source>
        <strain evidence="2 3">Mn-1</strain>
    </source>
</reference>
<evidence type="ECO:0000313" key="2">
    <source>
        <dbReference type="EMBL" id="NKE70712.1"/>
    </source>
</evidence>
<dbReference type="AlphaFoldDB" id="A0A7X6DP46"/>
<evidence type="ECO:0000313" key="3">
    <source>
        <dbReference type="Proteomes" id="UP000534783"/>
    </source>
</evidence>
<dbReference type="Pfam" id="PF22680">
    <property type="entry name" value="Glyco_hydro_123_N_2"/>
    <property type="match status" value="1"/>
</dbReference>
<dbReference type="InterPro" id="IPR053850">
    <property type="entry name" value="Glyco_hydro_123_N_2"/>
</dbReference>
<sequence>MADGSRFGMLALCLYHDPLWMERGMYRWRQWAILVSSFFLSVGVAEAQTIWWDTGMVKLRQANGGATGDPVPAGIDLCAAAGCSEGGVTLSAGRNEFEPFQIFIAASSSALSQVNVTITDLTDGRGNVIAALANGRPKNIVIYREHYLPVTSASSSEGKLGLWPDGLVPKVDEYFGEVRRMPGETAPAFPFNVAANQKQGIWVDLYVPQGSPAGLYRGTAQVTIGSAVAATIPIRLTVRNFDLPSIPTLKTAYAVGIGEAKTGHYGTAEVGDDKYWEIICLYTKEMLLHRVSNENAIWPRPVWSNSLGGINWSLPAISTTCNQRYPEFLSGGDPNLLPNGKLPGTKLTRARMRDGTGLSATGVETVAYYRDYIRYIADKGWKSQLFYYLWDEPPYPSVSGVRRCDQNYSGGASTAWREVYQKAKFFKDNAIDIPIMITSSRQASEDCFTNYLNVPDYTRYLDIWTVPNVWMNGKPTGGFPFNTNLRRSYDTIIAPGKELWWYHACGSHGCGGSETGYPTPMADLPAIYSRAFEWLTYQYQIGYAAPGPGTQLYFDTVYAYQFPANDPWKNIYYFSGNGDGTFFYPGRPDKIGGTRHIPIPSIRLKMLREGIEDYEYLTLVETKKEEEGADGKAWIKENILDPYMAAVDPADGARKLITYVWNKNPGSPTSSNGLLRAREELAKVLSAQPDFTIAAAPTSASVVAGGTATSTVTISSKDGFNASVGIDCDASHPTVTCGYNPASILPPINGNASSTLTVRTQATTPIGNHTITVNGAAGDLSHPATFTLTVKPAPDFQLAASPASLSTTAGGTAASTLTVSSVNSFNSSVSLTCTTSNPGVTCSDVGAAVTPPADGSGSTTVNLRTRATLPAGSYSITVRGTSGNLLRQATLALTVTAPPPANVSDSFDRDNNTSLGANWNEYMVDFEINGNQVRNLDAASQEARWTLSIGADQDVSADCKTTAAGSSCGVMARWSNANNFYYVRLDAGMGDVALFKKVNGVYTKLAMTARPIGYNTYYRLRLVIKGSTINVYFAGEGAPAIAVSDSSLATGAYAGIRSYASAIGTTWFDHFHVVSASGNSLSDSFDRANGTSLGVNWSEYMVDFEINGNQVRNVDTAAQEARWTPSIGADQDVSADCKTTAAGSSCGVMARWSNANNFYYALLDPGLGSTALFKKVNGVFTRLATANRVMSFNTYYRVRLVTKGSTIQVYFAGESAPAITLTDTSLSSGNHAGIRSYAASAFATAFDHFKVTAAP</sequence>
<dbReference type="Proteomes" id="UP000534783">
    <property type="component" value="Unassembled WGS sequence"/>
</dbReference>
<comment type="caution">
    <text evidence="2">The sequence shown here is derived from an EMBL/GenBank/DDBJ whole genome shotgun (WGS) entry which is preliminary data.</text>
</comment>
<evidence type="ECO:0000259" key="1">
    <source>
        <dbReference type="Pfam" id="PF22680"/>
    </source>
</evidence>
<dbReference type="Gene3D" id="2.60.120.560">
    <property type="entry name" value="Exo-inulinase, domain 1"/>
    <property type="match status" value="2"/>
</dbReference>
<protein>
    <submittedName>
        <fullName evidence="2">DUF4091 domain-containing protein</fullName>
    </submittedName>
</protein>
<accession>A0A7X6DP46</accession>
<organism evidence="2 3">
    <name type="scientific">Candidatus Manganitrophus noduliformans</name>
    <dbReference type="NCBI Taxonomy" id="2606439"/>
    <lineage>
        <taxon>Bacteria</taxon>
        <taxon>Pseudomonadati</taxon>
        <taxon>Nitrospirota</taxon>
        <taxon>Nitrospiria</taxon>
        <taxon>Candidatus Troglogloeales</taxon>
        <taxon>Candidatus Manganitrophaceae</taxon>
        <taxon>Candidatus Manganitrophus</taxon>
    </lineage>
</organism>
<dbReference type="EMBL" id="VTOW01000001">
    <property type="protein sequence ID" value="NKE70712.1"/>
    <property type="molecule type" value="Genomic_DNA"/>
</dbReference>
<feature type="domain" description="Glycoside hydrolase 123 N-terminal" evidence="1">
    <location>
        <begin position="101"/>
        <end position="223"/>
    </location>
</feature>
<proteinExistence type="predicted"/>
<name>A0A7X6DP46_9BACT</name>
<gene>
    <name evidence="2" type="ORF">MNODULE_08175</name>
</gene>